<accession>A0AAF0Z504</accession>
<proteinExistence type="predicted"/>
<dbReference type="SUPFAM" id="SSF89155">
    <property type="entry name" value="TorD-like"/>
    <property type="match status" value="1"/>
</dbReference>
<gene>
    <name evidence="3" type="primary">narJ</name>
    <name evidence="3" type="ORF">SANBI_000337</name>
</gene>
<keyword evidence="1" id="KW-0534">Nitrate assimilation</keyword>
<dbReference type="Pfam" id="PF02613">
    <property type="entry name" value="Nitrate_red_del"/>
    <property type="match status" value="1"/>
</dbReference>
<dbReference type="GO" id="GO:0042128">
    <property type="term" value="P:nitrate assimilation"/>
    <property type="evidence" value="ECO:0007669"/>
    <property type="project" value="UniProtKB-KW"/>
</dbReference>
<dbReference type="InterPro" id="IPR036411">
    <property type="entry name" value="TorD-like_sf"/>
</dbReference>
<sequence length="286" mass="30453">MTTPTSASAALSPATSPALSAAGRAASAPGGTTATVQGRAPRRKISIPLLRRSRRRDLVEVPARADVLALCSVLLGYPDEALYADLDLLGEAVAALPASAPAAHLAVFWRAFTDQTPAQARAHYVETFDLRRRSSLFLSYYLHGDTRQRGMALLSLKQRYRACGFTPEEGELPDYLPMVLEFASRAGTGAGEGVLRAHRPGIELIRRSLADRGSWYQEILEAVSVLLGPVSDRHRTEADQLASSGPPSDDAGLEIAAMPYGSGWTGSPGTPFGPPEYTCAPAGRQP</sequence>
<dbReference type="Proteomes" id="UP001304340">
    <property type="component" value="Chromosome"/>
</dbReference>
<dbReference type="GO" id="GO:0016530">
    <property type="term" value="F:metallochaperone activity"/>
    <property type="evidence" value="ECO:0007669"/>
    <property type="project" value="TreeGrafter"/>
</dbReference>
<dbReference type="GO" id="GO:0051082">
    <property type="term" value="F:unfolded protein binding"/>
    <property type="evidence" value="ECO:0007669"/>
    <property type="project" value="InterPro"/>
</dbReference>
<protein>
    <submittedName>
        <fullName evidence="3">Nitrate reductase molybdenum cofactor assembly chaperone</fullName>
    </submittedName>
</protein>
<dbReference type="KEGG" id="sbil:SANBI_000337"/>
<dbReference type="PANTHER" id="PTHR43680">
    <property type="entry name" value="NITRATE REDUCTASE MOLYBDENUM COFACTOR ASSEMBLY CHAPERONE"/>
    <property type="match status" value="1"/>
</dbReference>
<dbReference type="RefSeq" id="WP_319158348.1">
    <property type="nucleotide sequence ID" value="NZ_CP138359.1"/>
</dbReference>
<dbReference type="InterPro" id="IPR003765">
    <property type="entry name" value="NO3_reductase_chaperone_NarJ"/>
</dbReference>
<feature type="region of interest" description="Disordered" evidence="2">
    <location>
        <begin position="236"/>
        <end position="286"/>
    </location>
</feature>
<name>A0AAF0Z504_9MICO</name>
<evidence type="ECO:0000256" key="2">
    <source>
        <dbReference type="SAM" id="MobiDB-lite"/>
    </source>
</evidence>
<dbReference type="InterPro" id="IPR020945">
    <property type="entry name" value="DMSO/NO3_reduct_chaperone"/>
</dbReference>
<evidence type="ECO:0000256" key="1">
    <source>
        <dbReference type="ARBA" id="ARBA00023063"/>
    </source>
</evidence>
<keyword evidence="4" id="KW-1185">Reference proteome</keyword>
<dbReference type="AlphaFoldDB" id="A0AAF0Z504"/>
<dbReference type="EMBL" id="CP138359">
    <property type="protein sequence ID" value="WPF82725.1"/>
    <property type="molecule type" value="Genomic_DNA"/>
</dbReference>
<evidence type="ECO:0000313" key="3">
    <source>
        <dbReference type="EMBL" id="WPF82725.1"/>
    </source>
</evidence>
<reference evidence="4" key="1">
    <citation type="submission" date="2023-11" db="EMBL/GenBank/DDBJ databases">
        <authorList>
            <person name="Helweg L.P."/>
            <person name="Kiel A."/>
            <person name="Hitz F."/>
            <person name="Ruckert-Reed C."/>
            <person name="Busche T."/>
            <person name="Kaltschmidt B."/>
            <person name="Kaltschmidt C."/>
        </authorList>
    </citation>
    <scope>NUCLEOTIDE SEQUENCE [LARGE SCALE GENOMIC DNA]</scope>
    <source>
        <strain evidence="4">4.1</strain>
    </source>
</reference>
<dbReference type="NCBIfam" id="TIGR00684">
    <property type="entry name" value="narJ"/>
    <property type="match status" value="1"/>
</dbReference>
<dbReference type="Gene3D" id="1.10.3480.10">
    <property type="entry name" value="TorD-like"/>
    <property type="match status" value="1"/>
</dbReference>
<organism evidence="3 4">
    <name type="scientific">Sanguibacter biliveldensis</name>
    <dbReference type="NCBI Taxonomy" id="3030830"/>
    <lineage>
        <taxon>Bacteria</taxon>
        <taxon>Bacillati</taxon>
        <taxon>Actinomycetota</taxon>
        <taxon>Actinomycetes</taxon>
        <taxon>Micrococcales</taxon>
        <taxon>Sanguibacteraceae</taxon>
        <taxon>Sanguibacter</taxon>
    </lineage>
</organism>
<dbReference type="PANTHER" id="PTHR43680:SF2">
    <property type="entry name" value="NITRATE REDUCTASE MOLYBDENUM COFACTOR ASSEMBLY CHAPERONE NARJ"/>
    <property type="match status" value="1"/>
</dbReference>
<dbReference type="GO" id="GO:0051131">
    <property type="term" value="P:chaperone-mediated protein complex assembly"/>
    <property type="evidence" value="ECO:0007669"/>
    <property type="project" value="InterPro"/>
</dbReference>
<evidence type="ECO:0000313" key="4">
    <source>
        <dbReference type="Proteomes" id="UP001304340"/>
    </source>
</evidence>